<evidence type="ECO:0000313" key="3">
    <source>
        <dbReference type="Proteomes" id="UP000245059"/>
    </source>
</evidence>
<name>A0A2U2ATD2_9GAMM</name>
<dbReference type="EMBL" id="QEWW01000001">
    <property type="protein sequence ID" value="PWD87991.1"/>
    <property type="molecule type" value="Genomic_DNA"/>
</dbReference>
<reference evidence="1" key="1">
    <citation type="journal article" date="2018" name="Genome Announc.">
        <title>Ignatzschineria cameli sp. nov., isolated from necrotic foot tissue of dromedaries (Camelus dromedarius) and associated maggots (Wohlfahrtia species) in Dubai.</title>
        <authorList>
            <person name="Tsang C.C."/>
            <person name="Tang J.Y."/>
            <person name="Fong J.Y."/>
            <person name="Kinne J."/>
            <person name="Lee H.H."/>
            <person name="Joseph M."/>
            <person name="Jose S."/>
            <person name="Schuster R.K."/>
            <person name="Tang Y."/>
            <person name="Sivakumar S."/>
            <person name="Chen J.H."/>
            <person name="Teng J.L."/>
            <person name="Lau S.K."/>
            <person name="Wernery U."/>
            <person name="Woo P.C."/>
        </authorList>
    </citation>
    <scope>NUCLEOTIDE SEQUENCE</scope>
    <source>
        <strain evidence="1">UAE-HKU57</strain>
        <strain evidence="2">UAE-HKU58</strain>
    </source>
</reference>
<organism evidence="1 3">
    <name type="scientific">Ignatzschineria cameli</name>
    <dbReference type="NCBI Taxonomy" id="2182793"/>
    <lineage>
        <taxon>Bacteria</taxon>
        <taxon>Pseudomonadati</taxon>
        <taxon>Pseudomonadota</taxon>
        <taxon>Gammaproteobacteria</taxon>
        <taxon>Cardiobacteriales</taxon>
        <taxon>Ignatzschineriaceae</taxon>
        <taxon>Ignatzschineria</taxon>
    </lineage>
</organism>
<evidence type="ECO:0000313" key="4">
    <source>
        <dbReference type="Proteomes" id="UP000245217"/>
    </source>
</evidence>
<dbReference type="RefSeq" id="WP_109201010.1">
    <property type="nucleotide sequence ID" value="NZ_QEWS01000002.1"/>
</dbReference>
<proteinExistence type="predicted"/>
<evidence type="ECO:0000313" key="1">
    <source>
        <dbReference type="EMBL" id="PWD87991.1"/>
    </source>
</evidence>
<dbReference type="AlphaFoldDB" id="A0A2U2ATD2"/>
<dbReference type="Proteomes" id="UP000245217">
    <property type="component" value="Unassembled WGS sequence"/>
</dbReference>
<dbReference type="Proteomes" id="UP000245059">
    <property type="component" value="Unassembled WGS sequence"/>
</dbReference>
<protein>
    <submittedName>
        <fullName evidence="1">Uncharacterized protein</fullName>
    </submittedName>
</protein>
<sequence>MQKSVISAISERESGDGSAGIFQGFKVEIRIFSSILQPVFKFFDRRSAFLGLGCALLLSGCGSVMQAQQEAMDHYRAIILEEAQLDNSTREQLYQQEGWYQEKIWQKREKGGNTDGKDSSLSPEASALRTRDFVECLESANAIEAGISERMGGGDPIQIVHGRATVEVCMVTRGYHIIPPHRPLICETDQYDVLPVCHFARREILNYRDQWR</sequence>
<accession>A0A2U2ATD2</accession>
<dbReference type="OrthoDB" id="7060114at2"/>
<dbReference type="EMBL" id="QEWV01000002">
    <property type="protein sequence ID" value="PWD93685.1"/>
    <property type="molecule type" value="Genomic_DNA"/>
</dbReference>
<reference evidence="3 4" key="2">
    <citation type="submission" date="2018-05" db="EMBL/GenBank/DDBJ databases">
        <title>Ignatzschineria dubaiensis sp. nov., isolated from necrotic foot tissues of dromedaries (Camelus dromedarius) and associated maggots in Dubai, United Arab Emirates.</title>
        <authorList>
            <person name="Tsang C.C."/>
            <person name="Tang J.Y.M."/>
            <person name="Fong J.Y.H."/>
            <person name="Kinne J."/>
            <person name="Lee H.H."/>
            <person name="Joseph M."/>
            <person name="Jose S."/>
            <person name="Schuster R.K."/>
            <person name="Tang Y."/>
            <person name="Sivakumar S."/>
            <person name="Chen J.H.K."/>
            <person name="Teng J.L.L."/>
            <person name="Lau S.K.P."/>
            <person name="Wernery U."/>
            <person name="Woo P.C.Y."/>
        </authorList>
    </citation>
    <scope>NUCLEOTIDE SEQUENCE [LARGE SCALE GENOMIC DNA]</scope>
    <source>
        <strain evidence="3">UAE-HKU57</strain>
        <strain evidence="4">UAE-HKU58</strain>
    </source>
</reference>
<evidence type="ECO:0000313" key="2">
    <source>
        <dbReference type="EMBL" id="PWD93685.1"/>
    </source>
</evidence>
<gene>
    <name evidence="1" type="ORF">DC077_01550</name>
    <name evidence="2" type="ORF">DC078_02305</name>
</gene>
<comment type="caution">
    <text evidence="1">The sequence shown here is derived from an EMBL/GenBank/DDBJ whole genome shotgun (WGS) entry which is preliminary data.</text>
</comment>
<keyword evidence="4" id="KW-1185">Reference proteome</keyword>